<reference evidence="1 2" key="1">
    <citation type="submission" date="2016-10" db="EMBL/GenBank/DDBJ databases">
        <authorList>
            <person name="de Groot N.N."/>
        </authorList>
    </citation>
    <scope>NUCLEOTIDE SEQUENCE [LARGE SCALE GENOMIC DNA]</scope>
    <source>
        <strain evidence="1 2">NE2</strain>
    </source>
</reference>
<dbReference type="STRING" id="1612308.SAMN05444581_10651"/>
<proteinExistence type="predicted"/>
<evidence type="ECO:0000313" key="1">
    <source>
        <dbReference type="EMBL" id="SFK33059.1"/>
    </source>
</evidence>
<dbReference type="OrthoDB" id="8447348at2"/>
<dbReference type="RefSeq" id="WP_091681313.1">
    <property type="nucleotide sequence ID" value="NZ_FOSN01000006.1"/>
</dbReference>
<dbReference type="Proteomes" id="UP000198755">
    <property type="component" value="Unassembled WGS sequence"/>
</dbReference>
<gene>
    <name evidence="1" type="ORF">SAMN05444581_10651</name>
</gene>
<sequence>MSAVWNTKFGPRRVRHDPPTLKEAIVAAQGLTDQLLQQVEIAAALMELPVDVVRAELLKAAPSRKSEHIVTSGGRERLARTVVVERKPSRRMTAPSRAART</sequence>
<dbReference type="AlphaFoldDB" id="A0A1I3YNX4"/>
<organism evidence="1 2">
    <name type="scientific">Methylocapsa palsarum</name>
    <dbReference type="NCBI Taxonomy" id="1612308"/>
    <lineage>
        <taxon>Bacteria</taxon>
        <taxon>Pseudomonadati</taxon>
        <taxon>Pseudomonadota</taxon>
        <taxon>Alphaproteobacteria</taxon>
        <taxon>Hyphomicrobiales</taxon>
        <taxon>Beijerinckiaceae</taxon>
        <taxon>Methylocapsa</taxon>
    </lineage>
</organism>
<protein>
    <submittedName>
        <fullName evidence="1">Uncharacterized protein</fullName>
    </submittedName>
</protein>
<name>A0A1I3YNX4_9HYPH</name>
<evidence type="ECO:0000313" key="2">
    <source>
        <dbReference type="Proteomes" id="UP000198755"/>
    </source>
</evidence>
<accession>A0A1I3YNX4</accession>
<keyword evidence="2" id="KW-1185">Reference proteome</keyword>
<dbReference type="EMBL" id="FOSN01000006">
    <property type="protein sequence ID" value="SFK33059.1"/>
    <property type="molecule type" value="Genomic_DNA"/>
</dbReference>